<dbReference type="PANTHER" id="PTHR32060:SF22">
    <property type="entry name" value="CARBOXYL-TERMINAL-PROCESSING PEPTIDASE 3, CHLOROPLASTIC"/>
    <property type="match status" value="1"/>
</dbReference>
<protein>
    <submittedName>
        <fullName evidence="7">Tail-specific protease</fullName>
    </submittedName>
</protein>
<dbReference type="SMART" id="SM00228">
    <property type="entry name" value="PDZ"/>
    <property type="match status" value="1"/>
</dbReference>
<evidence type="ECO:0000256" key="3">
    <source>
        <dbReference type="ARBA" id="ARBA00022801"/>
    </source>
</evidence>
<dbReference type="Pfam" id="PF17804">
    <property type="entry name" value="TSP_NTD"/>
    <property type="match status" value="1"/>
</dbReference>
<comment type="similarity">
    <text evidence="1 5">Belongs to the peptidase S41A family.</text>
</comment>
<evidence type="ECO:0000256" key="5">
    <source>
        <dbReference type="RuleBase" id="RU004404"/>
    </source>
</evidence>
<keyword evidence="4 5" id="KW-0720">Serine protease</keyword>
<dbReference type="Gene3D" id="2.30.42.10">
    <property type="match status" value="1"/>
</dbReference>
<dbReference type="InterPro" id="IPR036034">
    <property type="entry name" value="PDZ_sf"/>
</dbReference>
<dbReference type="GO" id="GO:0030288">
    <property type="term" value="C:outer membrane-bounded periplasmic space"/>
    <property type="evidence" value="ECO:0007669"/>
    <property type="project" value="TreeGrafter"/>
</dbReference>
<feature type="domain" description="PDZ" evidence="6">
    <location>
        <begin position="246"/>
        <end position="317"/>
    </location>
</feature>
<dbReference type="GO" id="GO:0006508">
    <property type="term" value="P:proteolysis"/>
    <property type="evidence" value="ECO:0007669"/>
    <property type="project" value="UniProtKB-KW"/>
</dbReference>
<dbReference type="GO" id="GO:0004175">
    <property type="term" value="F:endopeptidase activity"/>
    <property type="evidence" value="ECO:0007669"/>
    <property type="project" value="TreeGrafter"/>
</dbReference>
<dbReference type="InterPro" id="IPR040573">
    <property type="entry name" value="TSP_N"/>
</dbReference>
<dbReference type="NCBIfam" id="TIGR00225">
    <property type="entry name" value="prc"/>
    <property type="match status" value="1"/>
</dbReference>
<dbReference type="SMART" id="SM00245">
    <property type="entry name" value="TSPc"/>
    <property type="match status" value="1"/>
</dbReference>
<name>A0A5C6RVI2_9BACT</name>
<dbReference type="SUPFAM" id="SSF50156">
    <property type="entry name" value="PDZ domain-like"/>
    <property type="match status" value="1"/>
</dbReference>
<dbReference type="InterPro" id="IPR001478">
    <property type="entry name" value="PDZ"/>
</dbReference>
<dbReference type="Proteomes" id="UP000321580">
    <property type="component" value="Unassembled WGS sequence"/>
</dbReference>
<evidence type="ECO:0000313" key="7">
    <source>
        <dbReference type="EMBL" id="TXB66361.1"/>
    </source>
</evidence>
<dbReference type="InterPro" id="IPR005151">
    <property type="entry name" value="Tail-specific_protease"/>
</dbReference>
<keyword evidence="2 5" id="KW-0645">Protease</keyword>
<organism evidence="7 8">
    <name type="scientific">Phaeodactylibacter luteus</name>
    <dbReference type="NCBI Taxonomy" id="1564516"/>
    <lineage>
        <taxon>Bacteria</taxon>
        <taxon>Pseudomonadati</taxon>
        <taxon>Bacteroidota</taxon>
        <taxon>Saprospiria</taxon>
        <taxon>Saprospirales</taxon>
        <taxon>Haliscomenobacteraceae</taxon>
        <taxon>Phaeodactylibacter</taxon>
    </lineage>
</organism>
<reference evidence="7 8" key="1">
    <citation type="submission" date="2019-08" db="EMBL/GenBank/DDBJ databases">
        <title>Genome of Phaeodactylibacter luteus.</title>
        <authorList>
            <person name="Bowman J.P."/>
        </authorList>
    </citation>
    <scope>NUCLEOTIDE SEQUENCE [LARGE SCALE GENOMIC DNA]</scope>
    <source>
        <strain evidence="7 8">KCTC 42180</strain>
    </source>
</reference>
<dbReference type="EMBL" id="VOOR01000008">
    <property type="protein sequence ID" value="TXB66361.1"/>
    <property type="molecule type" value="Genomic_DNA"/>
</dbReference>
<dbReference type="GO" id="GO:0007165">
    <property type="term" value="P:signal transduction"/>
    <property type="evidence" value="ECO:0007669"/>
    <property type="project" value="TreeGrafter"/>
</dbReference>
<gene>
    <name evidence="7" type="ORF">FRY97_05925</name>
</gene>
<dbReference type="GO" id="GO:0008236">
    <property type="term" value="F:serine-type peptidase activity"/>
    <property type="evidence" value="ECO:0007669"/>
    <property type="project" value="UniProtKB-KW"/>
</dbReference>
<evidence type="ECO:0000256" key="4">
    <source>
        <dbReference type="ARBA" id="ARBA00022825"/>
    </source>
</evidence>
<evidence type="ECO:0000256" key="1">
    <source>
        <dbReference type="ARBA" id="ARBA00009179"/>
    </source>
</evidence>
<dbReference type="CDD" id="cd07560">
    <property type="entry name" value="Peptidase_S41_CPP"/>
    <property type="match status" value="1"/>
</dbReference>
<dbReference type="CDD" id="cd06782">
    <property type="entry name" value="cpPDZ_CPP-like"/>
    <property type="match status" value="1"/>
</dbReference>
<keyword evidence="8" id="KW-1185">Reference proteome</keyword>
<dbReference type="InterPro" id="IPR029045">
    <property type="entry name" value="ClpP/crotonase-like_dom_sf"/>
</dbReference>
<evidence type="ECO:0000256" key="2">
    <source>
        <dbReference type="ARBA" id="ARBA00022670"/>
    </source>
</evidence>
<dbReference type="Pfam" id="PF03572">
    <property type="entry name" value="Peptidase_S41"/>
    <property type="match status" value="1"/>
</dbReference>
<accession>A0A5C6RVI2</accession>
<dbReference type="Pfam" id="PF11818">
    <property type="entry name" value="DUF3340"/>
    <property type="match status" value="1"/>
</dbReference>
<evidence type="ECO:0000313" key="8">
    <source>
        <dbReference type="Proteomes" id="UP000321580"/>
    </source>
</evidence>
<dbReference type="SUPFAM" id="SSF52096">
    <property type="entry name" value="ClpP/crotonase"/>
    <property type="match status" value="1"/>
</dbReference>
<sequence length="701" mass="80108">MKYRGQIFFSVLLVGLLVAAYLPMRVDNVEKEAVLMRAMLTGFEQLHYQPKSLNDDFSAQVFDFYLDQIDAGRRFLTQEDIAKLEMYKSQIDDQANAGSFEFFNLSVELLEASLDKTQGIYRELLQSPFNYDEGEEIELDGDKKAFAKNDEELKEYWRQYLQYEAVERLSNKLKAQEEKGEEAPERTFEELEEEVRGEVLEFFDDWYGRMRKLKREDRLSVYLNTFTHIYDPHSEYYKPIDKENFDIRFSGRLEGIGASLRTEGDYTKVVRVVVGGPAWKQKELEENDVIMKVRQEKEEEPVDITGMVIDDVVQLIRGDKGTAVTLTVKKIDGSVQEITITRDVVVLEEQYAKSLILDGEVEGERIGYILLPSFYADFQNRDGRFCAKDVETEIEKLNAQGVDGIILDLRYNGGGSLRDVVKMSGLFIEKGPIVQVKSRGTAPEVLKDVDSRVQYDGPLVVMVNSYSASASEILAAALQDYNRAVIVGSPSTFGKGTVQRFVDLDRTVRGYSELKPLGEIKLTTQKFYRVNGGSTQLKGVTPDIILPDNFYYIKTGERDREYAMEWTEIEPVAYDQEVYKVDNVEALRAKSEARMAASPVFQKILANAKRVETQREDTSYPLGLKDYQEMVAERQEQSDSFDDLLDEDVLTGIENLPQDVAGIEADESKKARNDEWLENVAKDIYLKETLAIMHDMLSASR</sequence>
<dbReference type="PANTHER" id="PTHR32060">
    <property type="entry name" value="TAIL-SPECIFIC PROTEASE"/>
    <property type="match status" value="1"/>
</dbReference>
<dbReference type="InterPro" id="IPR004447">
    <property type="entry name" value="Peptidase_S41A"/>
</dbReference>
<dbReference type="Pfam" id="PF00595">
    <property type="entry name" value="PDZ"/>
    <property type="match status" value="1"/>
</dbReference>
<dbReference type="OrthoDB" id="9812068at2"/>
<dbReference type="InterPro" id="IPR020992">
    <property type="entry name" value="Tail_Prtase_C"/>
</dbReference>
<keyword evidence="3 5" id="KW-0378">Hydrolase</keyword>
<comment type="caution">
    <text evidence="7">The sequence shown here is derived from an EMBL/GenBank/DDBJ whole genome shotgun (WGS) entry which is preliminary data.</text>
</comment>
<dbReference type="Gene3D" id="3.90.226.10">
    <property type="entry name" value="2-enoyl-CoA Hydratase, Chain A, domain 1"/>
    <property type="match status" value="1"/>
</dbReference>
<dbReference type="AlphaFoldDB" id="A0A5C6RVI2"/>
<proteinExistence type="inferred from homology"/>
<dbReference type="PROSITE" id="PS50106">
    <property type="entry name" value="PDZ"/>
    <property type="match status" value="1"/>
</dbReference>
<evidence type="ECO:0000259" key="6">
    <source>
        <dbReference type="PROSITE" id="PS50106"/>
    </source>
</evidence>